<name>A0A009Q1F5_ACIBA</name>
<evidence type="ECO:0000313" key="2">
    <source>
        <dbReference type="EMBL" id="EXC03345.1"/>
    </source>
</evidence>
<accession>A0A009Q1F5</accession>
<dbReference type="EMBL" id="JEXD01000100">
    <property type="protein sequence ID" value="EXC03345.1"/>
    <property type="molecule type" value="Genomic_DNA"/>
</dbReference>
<dbReference type="EMBL" id="JEXD01000106">
    <property type="protein sequence ID" value="EXC02921.1"/>
    <property type="molecule type" value="Genomic_DNA"/>
</dbReference>
<evidence type="ECO:0000313" key="1">
    <source>
        <dbReference type="EMBL" id="EXC02921.1"/>
    </source>
</evidence>
<dbReference type="AlphaFoldDB" id="A0A009Q1F5"/>
<evidence type="ECO:0000313" key="3">
    <source>
        <dbReference type="Proteomes" id="UP000021108"/>
    </source>
</evidence>
<reference evidence="1 3" key="1">
    <citation type="submission" date="2014-02" db="EMBL/GenBank/DDBJ databases">
        <title>Comparative genomics and transcriptomics to identify genetic mechanisms underlying the emergence of carbapenem resistant Acinetobacter baumannii (CRAb).</title>
        <authorList>
            <person name="Harris A.D."/>
            <person name="Johnson K.J."/>
            <person name="George J."/>
            <person name="Shefchek K."/>
            <person name="Daugherty S.C."/>
            <person name="Parankush S."/>
            <person name="Sadzewicz L."/>
            <person name="Tallon L."/>
            <person name="Sengamalay N."/>
            <person name="Hazen T.H."/>
            <person name="Rasko D.A."/>
        </authorList>
    </citation>
    <scope>NUCLEOTIDE SEQUENCE [LARGE SCALE GENOMIC DNA]</scope>
    <source>
        <strain evidence="1 3">625974</strain>
    </source>
</reference>
<organism evidence="1 3">
    <name type="scientific">Acinetobacter baumannii 625974</name>
    <dbReference type="NCBI Taxonomy" id="1310607"/>
    <lineage>
        <taxon>Bacteria</taxon>
        <taxon>Pseudomonadati</taxon>
        <taxon>Pseudomonadota</taxon>
        <taxon>Gammaproteobacteria</taxon>
        <taxon>Moraxellales</taxon>
        <taxon>Moraxellaceae</taxon>
        <taxon>Acinetobacter</taxon>
        <taxon>Acinetobacter calcoaceticus/baumannii complex</taxon>
    </lineage>
</organism>
<dbReference type="Proteomes" id="UP000021108">
    <property type="component" value="Unassembled WGS sequence"/>
</dbReference>
<sequence>MHKLKPDQAEALRQAWKEGKYPSKMALGKAFGISRQAVYRYLQVSE</sequence>
<comment type="caution">
    <text evidence="1">The sequence shown here is derived from an EMBL/GenBank/DDBJ whole genome shotgun (WGS) entry which is preliminary data.</text>
</comment>
<proteinExistence type="predicted"/>
<protein>
    <submittedName>
        <fullName evidence="1">Putative site-specific recombinase</fullName>
    </submittedName>
</protein>
<gene>
    <name evidence="2" type="ORF">J506_4091</name>
    <name evidence="1" type="ORF">J506_4105</name>
</gene>
<dbReference type="PATRIC" id="fig|1310607.3.peg.3924"/>